<dbReference type="AlphaFoldDB" id="A0A0D0CMG0"/>
<keyword evidence="1" id="KW-0812">Transmembrane</keyword>
<organism evidence="2 3">
    <name type="scientific">Paxillus rubicundulus Ve08.2h10</name>
    <dbReference type="NCBI Taxonomy" id="930991"/>
    <lineage>
        <taxon>Eukaryota</taxon>
        <taxon>Fungi</taxon>
        <taxon>Dikarya</taxon>
        <taxon>Basidiomycota</taxon>
        <taxon>Agaricomycotina</taxon>
        <taxon>Agaricomycetes</taxon>
        <taxon>Agaricomycetidae</taxon>
        <taxon>Boletales</taxon>
        <taxon>Paxilineae</taxon>
        <taxon>Paxillaceae</taxon>
        <taxon>Paxillus</taxon>
    </lineage>
</organism>
<evidence type="ECO:0000313" key="2">
    <source>
        <dbReference type="EMBL" id="KIK76443.1"/>
    </source>
</evidence>
<feature type="transmembrane region" description="Helical" evidence="1">
    <location>
        <begin position="104"/>
        <end position="123"/>
    </location>
</feature>
<accession>A0A0D0CMG0</accession>
<dbReference type="OrthoDB" id="2105912at2759"/>
<gene>
    <name evidence="2" type="ORF">PAXRUDRAFT_429152</name>
</gene>
<dbReference type="Proteomes" id="UP000054538">
    <property type="component" value="Unassembled WGS sequence"/>
</dbReference>
<keyword evidence="1" id="KW-1133">Transmembrane helix</keyword>
<evidence type="ECO:0000313" key="3">
    <source>
        <dbReference type="Proteomes" id="UP000054538"/>
    </source>
</evidence>
<name>A0A0D0CMG0_9AGAM</name>
<keyword evidence="1" id="KW-0472">Membrane</keyword>
<reference evidence="2 3" key="1">
    <citation type="submission" date="2014-04" db="EMBL/GenBank/DDBJ databases">
        <authorList>
            <consortium name="DOE Joint Genome Institute"/>
            <person name="Kuo A."/>
            <person name="Kohler A."/>
            <person name="Jargeat P."/>
            <person name="Nagy L.G."/>
            <person name="Floudas D."/>
            <person name="Copeland A."/>
            <person name="Barry K.W."/>
            <person name="Cichocki N."/>
            <person name="Veneault-Fourrey C."/>
            <person name="LaButti K."/>
            <person name="Lindquist E.A."/>
            <person name="Lipzen A."/>
            <person name="Lundell T."/>
            <person name="Morin E."/>
            <person name="Murat C."/>
            <person name="Sun H."/>
            <person name="Tunlid A."/>
            <person name="Henrissat B."/>
            <person name="Grigoriev I.V."/>
            <person name="Hibbett D.S."/>
            <person name="Martin F."/>
            <person name="Nordberg H.P."/>
            <person name="Cantor M.N."/>
            <person name="Hua S.X."/>
        </authorList>
    </citation>
    <scope>NUCLEOTIDE SEQUENCE [LARGE SCALE GENOMIC DNA]</scope>
    <source>
        <strain evidence="2 3">Ve08.2h10</strain>
    </source>
</reference>
<sequence length="158" mass="17103">MFGVLIARVLAGVIGNFNTWRSLLHGHRGPVFRAGWCLLHSTRLPCQNHDLTLFKTMFSMARNAVAEPLGLLCHAHVLARRTAVPSLDASNFPSIDRTAIDDRLDIGLLGLAGMLGMLVGPFIGRLIDRLIPCCVTLVLVAAFLLLTFRAVQTAGATC</sequence>
<dbReference type="HOGENOM" id="CLU_1669956_0_0_1"/>
<protein>
    <submittedName>
        <fullName evidence="2">Uncharacterized protein</fullName>
    </submittedName>
</protein>
<feature type="transmembrane region" description="Helical" evidence="1">
    <location>
        <begin position="129"/>
        <end position="148"/>
    </location>
</feature>
<reference evidence="3" key="2">
    <citation type="submission" date="2015-01" db="EMBL/GenBank/DDBJ databases">
        <title>Evolutionary Origins and Diversification of the Mycorrhizal Mutualists.</title>
        <authorList>
            <consortium name="DOE Joint Genome Institute"/>
            <consortium name="Mycorrhizal Genomics Consortium"/>
            <person name="Kohler A."/>
            <person name="Kuo A."/>
            <person name="Nagy L.G."/>
            <person name="Floudas D."/>
            <person name="Copeland A."/>
            <person name="Barry K.W."/>
            <person name="Cichocki N."/>
            <person name="Veneault-Fourrey C."/>
            <person name="LaButti K."/>
            <person name="Lindquist E.A."/>
            <person name="Lipzen A."/>
            <person name="Lundell T."/>
            <person name="Morin E."/>
            <person name="Murat C."/>
            <person name="Riley R."/>
            <person name="Ohm R."/>
            <person name="Sun H."/>
            <person name="Tunlid A."/>
            <person name="Henrissat B."/>
            <person name="Grigoriev I.V."/>
            <person name="Hibbett D.S."/>
            <person name="Martin F."/>
        </authorList>
    </citation>
    <scope>NUCLEOTIDE SEQUENCE [LARGE SCALE GENOMIC DNA]</scope>
    <source>
        <strain evidence="3">Ve08.2h10</strain>
    </source>
</reference>
<keyword evidence="3" id="KW-1185">Reference proteome</keyword>
<proteinExistence type="predicted"/>
<dbReference type="InParanoid" id="A0A0D0CMG0"/>
<dbReference type="STRING" id="930991.A0A0D0CMG0"/>
<evidence type="ECO:0000256" key="1">
    <source>
        <dbReference type="SAM" id="Phobius"/>
    </source>
</evidence>
<dbReference type="EMBL" id="KN827489">
    <property type="protein sequence ID" value="KIK76443.1"/>
    <property type="molecule type" value="Genomic_DNA"/>
</dbReference>